<organism evidence="1 2">
    <name type="scientific">Roseobacter fucihabitans</name>
    <dbReference type="NCBI Taxonomy" id="1537242"/>
    <lineage>
        <taxon>Bacteria</taxon>
        <taxon>Pseudomonadati</taxon>
        <taxon>Pseudomonadota</taxon>
        <taxon>Alphaproteobacteria</taxon>
        <taxon>Rhodobacterales</taxon>
        <taxon>Roseobacteraceae</taxon>
        <taxon>Roseobacter</taxon>
    </lineage>
</organism>
<dbReference type="EMBL" id="CP143423">
    <property type="protein sequence ID" value="WVX48389.1"/>
    <property type="molecule type" value="Genomic_DNA"/>
</dbReference>
<accession>A0ABZ2BQX1</accession>
<name>A0ABZ2BQX1_9RHOB</name>
<protein>
    <submittedName>
        <fullName evidence="1">Uncharacterized protein</fullName>
    </submittedName>
</protein>
<dbReference type="Proteomes" id="UP001318682">
    <property type="component" value="Chromosome"/>
</dbReference>
<sequence>MRDNPPGGSRFRAFGRGLVGATLPRGLGLEIADVVWIADVCNLRVGFALSCATGACFRGLLNDG</sequence>
<reference evidence="1 2" key="1">
    <citation type="submission" date="2015-07" db="EMBL/GenBank/DDBJ databases">
        <authorList>
            <person name="Voget S."/>
            <person name="Dogs M."/>
            <person name="Brinkhoff T.H."/>
            <person name="Daniel R."/>
        </authorList>
    </citation>
    <scope>NUCLEOTIDE SEQUENCE [LARGE SCALE GENOMIC DNA]</scope>
    <source>
        <strain evidence="1 2">B14</strain>
    </source>
</reference>
<evidence type="ECO:0000313" key="1">
    <source>
        <dbReference type="EMBL" id="WVX48389.1"/>
    </source>
</evidence>
<proteinExistence type="predicted"/>
<gene>
    <name evidence="1" type="ORF">ROLI_014690</name>
</gene>
<evidence type="ECO:0000313" key="2">
    <source>
        <dbReference type="Proteomes" id="UP001318682"/>
    </source>
</evidence>
<reference evidence="2" key="2">
    <citation type="submission" date="2024-01" db="EMBL/GenBank/DDBJ databases">
        <title>Roseobacter fucihabitans sp. nov., isolated from the brown alga Fucus spiralis.</title>
        <authorList>
            <person name="Hahnke S."/>
            <person name="Berger M."/>
            <person name="Schlingloff A."/>
            <person name="Athale I."/>
            <person name="Neumann-Schaal M."/>
            <person name="Adenaya A."/>
            <person name="Poehlein A."/>
            <person name="Daniel R."/>
            <person name="Pertersen J."/>
            <person name="Brinkhoff T."/>
        </authorList>
    </citation>
    <scope>NUCLEOTIDE SEQUENCE [LARGE SCALE GENOMIC DNA]</scope>
    <source>
        <strain evidence="2">B14</strain>
    </source>
</reference>
<keyword evidence="2" id="KW-1185">Reference proteome</keyword>